<dbReference type="SUPFAM" id="SSF50494">
    <property type="entry name" value="Trypsin-like serine proteases"/>
    <property type="match status" value="1"/>
</dbReference>
<dbReference type="InterPro" id="IPR009003">
    <property type="entry name" value="Peptidase_S1_PA"/>
</dbReference>
<reference evidence="3" key="2">
    <citation type="submission" date="2016-06" db="EMBL/GenBank/DDBJ databases">
        <title>The genome of a short-lived fish provides insights into sex chromosome evolution and the genetic control of aging.</title>
        <authorList>
            <person name="Reichwald K."/>
            <person name="Felder M."/>
            <person name="Petzold A."/>
            <person name="Koch P."/>
            <person name="Groth M."/>
            <person name="Platzer M."/>
        </authorList>
    </citation>
    <scope>NUCLEOTIDE SEQUENCE</scope>
    <source>
        <tissue evidence="3">Brain</tissue>
    </source>
</reference>
<evidence type="ECO:0000256" key="1">
    <source>
        <dbReference type="ARBA" id="ARBA00023157"/>
    </source>
</evidence>
<organism evidence="3">
    <name type="scientific">Nothobranchius kuhntae</name>
    <name type="common">Beira killifish</name>
    <dbReference type="NCBI Taxonomy" id="321403"/>
    <lineage>
        <taxon>Eukaryota</taxon>
        <taxon>Metazoa</taxon>
        <taxon>Chordata</taxon>
        <taxon>Craniata</taxon>
        <taxon>Vertebrata</taxon>
        <taxon>Euteleostomi</taxon>
        <taxon>Actinopterygii</taxon>
        <taxon>Neopterygii</taxon>
        <taxon>Teleostei</taxon>
        <taxon>Neoteleostei</taxon>
        <taxon>Acanthomorphata</taxon>
        <taxon>Ovalentaria</taxon>
        <taxon>Atherinomorphae</taxon>
        <taxon>Cyprinodontiformes</taxon>
        <taxon>Nothobranchiidae</taxon>
        <taxon>Nothobranchius</taxon>
    </lineage>
</organism>
<dbReference type="AlphaFoldDB" id="A0A1A8K0S8"/>
<dbReference type="PANTHER" id="PTHR24278">
    <property type="entry name" value="COAGULATION FACTOR"/>
    <property type="match status" value="1"/>
</dbReference>
<feature type="region of interest" description="Disordered" evidence="2">
    <location>
        <begin position="141"/>
        <end position="188"/>
    </location>
</feature>
<evidence type="ECO:0000313" key="3">
    <source>
        <dbReference type="EMBL" id="SBR25822.1"/>
    </source>
</evidence>
<dbReference type="EMBL" id="HAEE01005802">
    <property type="protein sequence ID" value="SBR25822.1"/>
    <property type="molecule type" value="Transcribed_RNA"/>
</dbReference>
<accession>A0A1A8K0S8</accession>
<name>A0A1A8K0S8_NOTKU</name>
<feature type="compositionally biased region" description="Polar residues" evidence="2">
    <location>
        <begin position="103"/>
        <end position="127"/>
    </location>
</feature>
<sequence length="260" mass="29519">MPIPVRALYLHDRFRSGHNDYDLPLLELTTPLTFSPTLIQLCLPTKDFSENILMNSGRTGVMDRRRGQNRDLVYMTLDDCRRTLIVSHPLSNKMFCMMGPQEPSENPNRPQKVLSQNETEPSVNQNNTLKINRLLWNHQGAPRRPEEHTQNRIQNLTHDRTPTRAEPFNSTSKSPDESSHGTVGSRSEVSRLCDGLLPGSPVATVEKGTAFLTGLLMTSSRGCDGQVFSKVSRYLNWIRPRLQIAEDHMTPQISQHPEDH</sequence>
<keyword evidence="1" id="KW-1015">Disulfide bond</keyword>
<protein>
    <submittedName>
        <fullName evidence="3">Protein Z, vitamin K-dependent plasma glycoprotein</fullName>
    </submittedName>
</protein>
<feature type="region of interest" description="Disordered" evidence="2">
    <location>
        <begin position="99"/>
        <end position="127"/>
    </location>
</feature>
<dbReference type="Gene3D" id="2.40.10.10">
    <property type="entry name" value="Trypsin-like serine proteases"/>
    <property type="match status" value="1"/>
</dbReference>
<gene>
    <name evidence="3" type="primary">PROZ</name>
</gene>
<dbReference type="InterPro" id="IPR050442">
    <property type="entry name" value="Peptidase_S1_coag_factors"/>
</dbReference>
<dbReference type="GO" id="GO:0005615">
    <property type="term" value="C:extracellular space"/>
    <property type="evidence" value="ECO:0007669"/>
    <property type="project" value="TreeGrafter"/>
</dbReference>
<evidence type="ECO:0000256" key="2">
    <source>
        <dbReference type="SAM" id="MobiDB-lite"/>
    </source>
</evidence>
<reference evidence="3" key="1">
    <citation type="submission" date="2016-05" db="EMBL/GenBank/DDBJ databases">
        <authorList>
            <person name="Lavstsen T."/>
            <person name="Jespersen J.S."/>
        </authorList>
    </citation>
    <scope>NUCLEOTIDE SEQUENCE</scope>
    <source>
        <tissue evidence="3">Brain</tissue>
    </source>
</reference>
<dbReference type="InterPro" id="IPR043504">
    <property type="entry name" value="Peptidase_S1_PA_chymotrypsin"/>
</dbReference>
<proteinExistence type="predicted"/>
<dbReference type="PANTHER" id="PTHR24278:SF35">
    <property type="entry name" value="PROTEIN Z, VITAMIN K-DEPENDENT PLASMA GLYCOPROTEIN B"/>
    <property type="match status" value="1"/>
</dbReference>